<reference evidence="10" key="1">
    <citation type="submission" date="2016-02" db="EMBL/GenBank/DDBJ databases">
        <title>Erk-MAPK signaling is required for endodermal and ectodermal patterning prior to the onset of gastrulation in the sea anemone Nematostella vectensis.</title>
        <authorList>
            <person name="Johnston H."/>
            <person name="Amiel A.R."/>
            <person name="Chock T."/>
            <person name="Dahlin P."/>
            <person name="Steinworth B."/>
            <person name="Iglesias M."/>
            <person name="Layden M."/>
            <person name="Rottinger E."/>
            <person name="Martindale M.Q."/>
        </authorList>
    </citation>
    <scope>NUCLEOTIDE SEQUENCE</scope>
</reference>
<feature type="chain" id="PRO_5008894494" evidence="7">
    <location>
        <begin position="31"/>
        <end position="293"/>
    </location>
</feature>
<feature type="signal peptide" evidence="7">
    <location>
        <begin position="1"/>
        <end position="30"/>
    </location>
</feature>
<dbReference type="SUPFAM" id="SSF63501">
    <property type="entry name" value="Frizzled cysteine-rich domain"/>
    <property type="match status" value="1"/>
</dbReference>
<dbReference type="InterPro" id="IPR001134">
    <property type="entry name" value="Netrin_domain"/>
</dbReference>
<evidence type="ECO:0000259" key="9">
    <source>
        <dbReference type="PROSITE" id="PS50189"/>
    </source>
</evidence>
<evidence type="ECO:0000256" key="1">
    <source>
        <dbReference type="ARBA" id="ARBA00010054"/>
    </source>
</evidence>
<feature type="disulfide bond" evidence="6">
    <location>
        <begin position="89"/>
        <end position="127"/>
    </location>
</feature>
<proteinExistence type="evidence at transcript level"/>
<evidence type="ECO:0000256" key="7">
    <source>
        <dbReference type="SAM" id="SignalP"/>
    </source>
</evidence>
<keyword evidence="7" id="KW-0732">Signal</keyword>
<dbReference type="InterPro" id="IPR008993">
    <property type="entry name" value="TIMP-like_OB-fold"/>
</dbReference>
<name>A0A1C9KCY4_NEMVE</name>
<dbReference type="InterPro" id="IPR036790">
    <property type="entry name" value="Frizzled_dom_sf"/>
</dbReference>
<evidence type="ECO:0000256" key="6">
    <source>
        <dbReference type="PROSITE-ProRule" id="PRU00090"/>
    </source>
</evidence>
<dbReference type="GO" id="GO:0016055">
    <property type="term" value="P:Wnt signaling pathway"/>
    <property type="evidence" value="ECO:0007669"/>
    <property type="project" value="UniProtKB-KW"/>
</dbReference>
<evidence type="ECO:0000259" key="8">
    <source>
        <dbReference type="PROSITE" id="PS50038"/>
    </source>
</evidence>
<feature type="non-terminal residue" evidence="10">
    <location>
        <position position="1"/>
    </location>
</feature>
<dbReference type="PROSITE" id="PS50189">
    <property type="entry name" value="NTR"/>
    <property type="match status" value="1"/>
</dbReference>
<keyword evidence="3" id="KW-0879">Wnt signaling pathway</keyword>
<dbReference type="PANTHER" id="PTHR11309:SF47">
    <property type="entry name" value="FRIZZLED"/>
    <property type="match status" value="1"/>
</dbReference>
<organism evidence="10">
    <name type="scientific">Nematostella vectensis</name>
    <name type="common">Starlet sea anemone</name>
    <dbReference type="NCBI Taxonomy" id="45351"/>
    <lineage>
        <taxon>Eukaryota</taxon>
        <taxon>Metazoa</taxon>
        <taxon>Cnidaria</taxon>
        <taxon>Anthozoa</taxon>
        <taxon>Hexacorallia</taxon>
        <taxon>Actiniaria</taxon>
        <taxon>Edwardsiidae</taxon>
        <taxon>Nematostella</taxon>
    </lineage>
</organism>
<keyword evidence="4" id="KW-0221">Differentiation</keyword>
<evidence type="ECO:0000256" key="5">
    <source>
        <dbReference type="ARBA" id="ARBA00023157"/>
    </source>
</evidence>
<keyword evidence="5 6" id="KW-1015">Disulfide bond</keyword>
<dbReference type="InterPro" id="IPR015526">
    <property type="entry name" value="Frizzled/SFRP"/>
</dbReference>
<dbReference type="CDD" id="cd07066">
    <property type="entry name" value="CRD_FZ"/>
    <property type="match status" value="1"/>
</dbReference>
<evidence type="ECO:0000256" key="4">
    <source>
        <dbReference type="ARBA" id="ARBA00022782"/>
    </source>
</evidence>
<comment type="similarity">
    <text evidence="1">Belongs to the secreted frizzled-related protein (sFRP) family.</text>
</comment>
<feature type="domain" description="NTR" evidence="9">
    <location>
        <begin position="172"/>
        <end position="293"/>
    </location>
</feature>
<dbReference type="EMBL" id="KU746933">
    <property type="protein sequence ID" value="AOP31988.1"/>
    <property type="molecule type" value="mRNA"/>
</dbReference>
<sequence>PHLGTFHRDANMAPLLKALCFLTLFHLCESYSSYRAVKCFEISREKDLMCANLTRGYNKIMLPNALGHDNLAEVRTQLVPWAPLVGSGCSPHLKVFLCSVFMPVCVQQISYPVPPCHSLCTSVRDSCEPVMKIHNYSWPAMFDCSKYLKDDMMCVPLPETPNPTTPSTPSVCGGDDDKVNEDEARIKYCNGNFAIKARLQEHPKRAPKGNNLTVLKVKVLKVLKGDVTKSRKPLRLRLPFDANSCDIISKANGKIMKKPLLIIGSKKGKRLNISFLLKWPKKKATRRIKLTCR</sequence>
<dbReference type="SUPFAM" id="SSF50242">
    <property type="entry name" value="TIMP-like"/>
    <property type="match status" value="1"/>
</dbReference>
<comment type="caution">
    <text evidence="6">Lacks conserved residue(s) required for the propagation of feature annotation.</text>
</comment>
<protein>
    <submittedName>
        <fullName evidence="10">Secreted frizzled related protein 1/5-like protein</fullName>
    </submittedName>
</protein>
<evidence type="ECO:0000313" key="10">
    <source>
        <dbReference type="EMBL" id="AOP31988.1"/>
    </source>
</evidence>
<evidence type="ECO:0000256" key="2">
    <source>
        <dbReference type="ARBA" id="ARBA00022473"/>
    </source>
</evidence>
<feature type="disulfide bond" evidence="6">
    <location>
        <begin position="120"/>
        <end position="144"/>
    </location>
</feature>
<dbReference type="AlphaFoldDB" id="A0A1C9KCY4"/>
<dbReference type="InterPro" id="IPR020067">
    <property type="entry name" value="Frizzled_dom"/>
</dbReference>
<dbReference type="Pfam" id="PF01392">
    <property type="entry name" value="Fz"/>
    <property type="match status" value="1"/>
</dbReference>
<dbReference type="GO" id="GO:0030154">
    <property type="term" value="P:cell differentiation"/>
    <property type="evidence" value="ECO:0007669"/>
    <property type="project" value="UniProtKB-KW"/>
</dbReference>
<feature type="domain" description="FZ" evidence="8">
    <location>
        <begin position="34"/>
        <end position="157"/>
    </location>
</feature>
<keyword evidence="2" id="KW-0217">Developmental protein</keyword>
<dbReference type="SMART" id="SM00063">
    <property type="entry name" value="FRI"/>
    <property type="match status" value="1"/>
</dbReference>
<accession>A0A1C9KCY4</accession>
<evidence type="ECO:0000256" key="3">
    <source>
        <dbReference type="ARBA" id="ARBA00022687"/>
    </source>
</evidence>
<dbReference type="PROSITE" id="PS50038">
    <property type="entry name" value="FZ"/>
    <property type="match status" value="1"/>
</dbReference>
<dbReference type="PANTHER" id="PTHR11309">
    <property type="entry name" value="FRIZZLED"/>
    <property type="match status" value="1"/>
</dbReference>
<dbReference type="Gene3D" id="1.10.2000.10">
    <property type="entry name" value="Frizzled cysteine-rich domain"/>
    <property type="match status" value="1"/>
</dbReference>